<dbReference type="Gene3D" id="2.60.120.10">
    <property type="entry name" value="Jelly Rolls"/>
    <property type="match status" value="1"/>
</dbReference>
<keyword evidence="3" id="KW-1185">Reference proteome</keyword>
<dbReference type="RefSeq" id="WP_269128190.1">
    <property type="nucleotide sequence ID" value="NZ_CP114058.1"/>
</dbReference>
<protein>
    <submittedName>
        <fullName evidence="2">Uncharacterized protein</fullName>
    </submittedName>
</protein>
<dbReference type="EMBL" id="CP114058">
    <property type="protein sequence ID" value="WAT02136.1"/>
    <property type="molecule type" value="Genomic_DNA"/>
</dbReference>
<proteinExistence type="predicted"/>
<gene>
    <name evidence="2" type="ORF">O1V66_05595</name>
</gene>
<dbReference type="InterPro" id="IPR014710">
    <property type="entry name" value="RmlC-like_jellyroll"/>
</dbReference>
<dbReference type="Proteomes" id="UP001164712">
    <property type="component" value="Chromosome"/>
</dbReference>
<evidence type="ECO:0000313" key="2">
    <source>
        <dbReference type="EMBL" id="WAT02136.1"/>
    </source>
</evidence>
<evidence type="ECO:0000313" key="3">
    <source>
        <dbReference type="Proteomes" id="UP001164712"/>
    </source>
</evidence>
<organism evidence="2 3">
    <name type="scientific">Rouxiella chamberiensis</name>
    <dbReference type="NCBI Taxonomy" id="1513468"/>
    <lineage>
        <taxon>Bacteria</taxon>
        <taxon>Pseudomonadati</taxon>
        <taxon>Pseudomonadota</taxon>
        <taxon>Gammaproteobacteria</taxon>
        <taxon>Enterobacterales</taxon>
        <taxon>Yersiniaceae</taxon>
        <taxon>Rouxiella</taxon>
    </lineage>
</organism>
<name>A0ABY7HRU6_9GAMM</name>
<reference evidence="2" key="1">
    <citation type="submission" date="2022-12" db="EMBL/GenBank/DDBJ databases">
        <title>Complete genome sequence of an Australian strain of Rouxiella badensis DAR84756 and resolution of the R. badensis DSM100043 and R. chamberiensis DSM28324 genomes.</title>
        <authorList>
            <person name="Paul S."/>
            <person name="Anderson P.J."/>
            <person name="Maynard G."/>
            <person name="Dyall-Smith M."/>
            <person name="Kudinha T."/>
        </authorList>
    </citation>
    <scope>NUCLEOTIDE SEQUENCE</scope>
    <source>
        <strain evidence="2">DSM 28324</strain>
    </source>
</reference>
<evidence type="ECO:0000256" key="1">
    <source>
        <dbReference type="SAM" id="MobiDB-lite"/>
    </source>
</evidence>
<sequence length="156" mass="17119">MRASYPDKPAKDFEMKSGNVKFGPHQGHSEVDKITNTGSSLNMQIAFEIKQAGPLGFNGTTRPESDAFKQVLDQKSVKGWKVTLQPGESTTVYTQKGPGVRVFFTEGRLLEAIPGHENRTHETWVHKGDASLTAAGPVELINGGDTELVFNDYELQ</sequence>
<accession>A0ABY7HRU6</accession>
<feature type="region of interest" description="Disordered" evidence="1">
    <location>
        <begin position="1"/>
        <end position="34"/>
    </location>
</feature>